<evidence type="ECO:0008006" key="4">
    <source>
        <dbReference type="Google" id="ProtNLM"/>
    </source>
</evidence>
<dbReference type="OrthoDB" id="1957223at2"/>
<keyword evidence="1" id="KW-1133">Transmembrane helix</keyword>
<dbReference type="STRING" id="1120976.SAMN03080606_03081"/>
<gene>
    <name evidence="2" type="ORF">SAMN03080606_03081</name>
</gene>
<feature type="transmembrane region" description="Helical" evidence="1">
    <location>
        <begin position="6"/>
        <end position="30"/>
    </location>
</feature>
<name>A0A1G5JX74_9FIRM</name>
<evidence type="ECO:0000256" key="1">
    <source>
        <dbReference type="SAM" id="Phobius"/>
    </source>
</evidence>
<protein>
    <recommendedName>
        <fullName evidence="4">Phage holin, LL-H family</fullName>
    </recommendedName>
</protein>
<dbReference type="RefSeq" id="WP_091545361.1">
    <property type="nucleotide sequence ID" value="NZ_FMUS01000022.1"/>
</dbReference>
<dbReference type="EMBL" id="FMUS01000022">
    <property type="protein sequence ID" value="SCY92754.1"/>
    <property type="molecule type" value="Genomic_DNA"/>
</dbReference>
<proteinExistence type="predicted"/>
<keyword evidence="1" id="KW-0812">Transmembrane</keyword>
<keyword evidence="1" id="KW-0472">Membrane</keyword>
<organism evidence="2 3">
    <name type="scientific">Alkaliphilus peptidifermentans DSM 18978</name>
    <dbReference type="NCBI Taxonomy" id="1120976"/>
    <lineage>
        <taxon>Bacteria</taxon>
        <taxon>Bacillati</taxon>
        <taxon>Bacillota</taxon>
        <taxon>Clostridia</taxon>
        <taxon>Peptostreptococcales</taxon>
        <taxon>Natronincolaceae</taxon>
        <taxon>Alkaliphilus</taxon>
    </lineage>
</organism>
<keyword evidence="3" id="KW-1185">Reference proteome</keyword>
<evidence type="ECO:0000313" key="3">
    <source>
        <dbReference type="Proteomes" id="UP000198636"/>
    </source>
</evidence>
<evidence type="ECO:0000313" key="2">
    <source>
        <dbReference type="EMBL" id="SCY92754.1"/>
    </source>
</evidence>
<dbReference type="Proteomes" id="UP000198636">
    <property type="component" value="Unassembled WGS sequence"/>
</dbReference>
<accession>A0A1G5JX74</accession>
<sequence>MYNFIINFLMLNIVEVIGTILVALVGLILYKRGNKQLVNRIVLALVTEAEKKYGSGTGELKYNAVVERLYEVLPWILKLLYTKKQMDEMIEGAVEYLKRYLSDGKNLYGYEHHYQNN</sequence>
<reference evidence="2 3" key="1">
    <citation type="submission" date="2016-10" db="EMBL/GenBank/DDBJ databases">
        <authorList>
            <person name="de Groot N.N."/>
        </authorList>
    </citation>
    <scope>NUCLEOTIDE SEQUENCE [LARGE SCALE GENOMIC DNA]</scope>
    <source>
        <strain evidence="2 3">DSM 18978</strain>
    </source>
</reference>
<dbReference type="AlphaFoldDB" id="A0A1G5JX74"/>